<feature type="non-terminal residue" evidence="6">
    <location>
        <position position="1"/>
    </location>
</feature>
<keyword evidence="4" id="KW-0325">Glycoprotein</keyword>
<accession>A0ABQ9TIN4</accession>
<sequence length="74" mass="8528">AFTTDFRVHWAQHPLRPEFAESTYFLYKATGDPYYLEVGKTLIENLNKYARVPCGFAAMKDVRTGSHEDSSKPR</sequence>
<evidence type="ECO:0000313" key="7">
    <source>
        <dbReference type="Proteomes" id="UP001266305"/>
    </source>
</evidence>
<dbReference type="PANTHER" id="PTHR45679:SF2">
    <property type="entry name" value="ER DEGRADATION-ENHANCING ALPHA-MANNOSIDASE-LIKE PROTEIN 3"/>
    <property type="match status" value="1"/>
</dbReference>
<evidence type="ECO:0000313" key="6">
    <source>
        <dbReference type="EMBL" id="KAK2084632.1"/>
    </source>
</evidence>
<organism evidence="6 7">
    <name type="scientific">Saguinus oedipus</name>
    <name type="common">Cotton-top tamarin</name>
    <name type="synonym">Oedipomidas oedipus</name>
    <dbReference type="NCBI Taxonomy" id="9490"/>
    <lineage>
        <taxon>Eukaryota</taxon>
        <taxon>Metazoa</taxon>
        <taxon>Chordata</taxon>
        <taxon>Craniata</taxon>
        <taxon>Vertebrata</taxon>
        <taxon>Euteleostomi</taxon>
        <taxon>Mammalia</taxon>
        <taxon>Eutheria</taxon>
        <taxon>Euarchontoglires</taxon>
        <taxon>Primates</taxon>
        <taxon>Haplorrhini</taxon>
        <taxon>Platyrrhini</taxon>
        <taxon>Cebidae</taxon>
        <taxon>Callitrichinae</taxon>
        <taxon>Saguinus</taxon>
    </lineage>
</organism>
<dbReference type="EMBL" id="JASSZA010000022">
    <property type="protein sequence ID" value="KAK2084632.1"/>
    <property type="molecule type" value="Genomic_DNA"/>
</dbReference>
<name>A0ABQ9TIN4_SAGOE</name>
<keyword evidence="7" id="KW-1185">Reference proteome</keyword>
<reference evidence="6 7" key="1">
    <citation type="submission" date="2023-05" db="EMBL/GenBank/DDBJ databases">
        <title>B98-5 Cell Line De Novo Hybrid Assembly: An Optical Mapping Approach.</title>
        <authorList>
            <person name="Kananen K."/>
            <person name="Auerbach J.A."/>
            <person name="Kautto E."/>
            <person name="Blachly J.S."/>
        </authorList>
    </citation>
    <scope>NUCLEOTIDE SEQUENCE [LARGE SCALE GENOMIC DNA]</scope>
    <source>
        <strain evidence="6">B95-8</strain>
        <tissue evidence="6">Cell line</tissue>
    </source>
</reference>
<gene>
    <name evidence="6" type="primary">EDEM3_2</name>
    <name evidence="6" type="ORF">P7K49_037665</name>
</gene>
<evidence type="ECO:0000256" key="3">
    <source>
        <dbReference type="ARBA" id="ARBA00022824"/>
    </source>
</evidence>
<evidence type="ECO:0000256" key="2">
    <source>
        <dbReference type="ARBA" id="ARBA00007658"/>
    </source>
</evidence>
<comment type="similarity">
    <text evidence="2">Belongs to the glycosyl hydrolase 47 family.</text>
</comment>
<evidence type="ECO:0000256" key="1">
    <source>
        <dbReference type="ARBA" id="ARBA00004240"/>
    </source>
</evidence>
<dbReference type="InterPro" id="IPR001382">
    <property type="entry name" value="Glyco_hydro_47"/>
</dbReference>
<keyword evidence="5" id="KW-0834">Unfolded protein response</keyword>
<protein>
    <submittedName>
        <fullName evidence="6">ER degradation-enhancing alpha-mannosidase-like protein 3</fullName>
    </submittedName>
</protein>
<dbReference type="SUPFAM" id="SSF48225">
    <property type="entry name" value="Seven-hairpin glycosidases"/>
    <property type="match status" value="1"/>
</dbReference>
<evidence type="ECO:0000256" key="5">
    <source>
        <dbReference type="ARBA" id="ARBA00023230"/>
    </source>
</evidence>
<dbReference type="InterPro" id="IPR044674">
    <property type="entry name" value="EDEM1/2/3"/>
</dbReference>
<keyword evidence="3" id="KW-0256">Endoplasmic reticulum</keyword>
<proteinExistence type="inferred from homology"/>
<comment type="caution">
    <text evidence="6">The sequence shown here is derived from an EMBL/GenBank/DDBJ whole genome shotgun (WGS) entry which is preliminary data.</text>
</comment>
<dbReference type="Gene3D" id="1.50.10.10">
    <property type="match status" value="1"/>
</dbReference>
<dbReference type="Pfam" id="PF01532">
    <property type="entry name" value="Glyco_hydro_47"/>
    <property type="match status" value="1"/>
</dbReference>
<evidence type="ECO:0000256" key="4">
    <source>
        <dbReference type="ARBA" id="ARBA00023180"/>
    </source>
</evidence>
<dbReference type="InterPro" id="IPR012341">
    <property type="entry name" value="6hp_glycosidase-like_sf"/>
</dbReference>
<feature type="non-terminal residue" evidence="6">
    <location>
        <position position="74"/>
    </location>
</feature>
<dbReference type="Proteomes" id="UP001266305">
    <property type="component" value="Unassembled WGS sequence"/>
</dbReference>
<dbReference type="PANTHER" id="PTHR45679">
    <property type="entry name" value="ER DEGRADATION-ENHANCING ALPHA-MANNOSIDASE-LIKE PROTEIN 2"/>
    <property type="match status" value="1"/>
</dbReference>
<dbReference type="InterPro" id="IPR036026">
    <property type="entry name" value="Seven-hairpin_glycosidases"/>
</dbReference>
<comment type="subcellular location">
    <subcellularLocation>
        <location evidence="1">Endoplasmic reticulum</location>
    </subcellularLocation>
</comment>